<evidence type="ECO:0000256" key="2">
    <source>
        <dbReference type="ARBA" id="ARBA00006478"/>
    </source>
</evidence>
<name>A0A8C9ACI0_PROSS</name>
<dbReference type="InterPro" id="IPR029057">
    <property type="entry name" value="PRTase-like"/>
</dbReference>
<dbReference type="PANTHER" id="PTHR10210:SF118">
    <property type="entry name" value="RIBOSE-PHOSPHATE PYROPHOSPHOKINASE 1"/>
    <property type="match status" value="1"/>
</dbReference>
<dbReference type="GO" id="GO:0000287">
    <property type="term" value="F:magnesium ion binding"/>
    <property type="evidence" value="ECO:0007669"/>
    <property type="project" value="InterPro"/>
</dbReference>
<comment type="similarity">
    <text evidence="2">Belongs to the ribose-phosphate pyrophosphokinase family.</text>
</comment>
<keyword evidence="7" id="KW-0547">Nucleotide-binding</keyword>
<keyword evidence="9" id="KW-0067">ATP-binding</keyword>
<dbReference type="AlphaFoldDB" id="A0A8C9ACI0"/>
<protein>
    <recommendedName>
        <fullName evidence="3">ribose-phosphate diphosphokinase</fullName>
        <ecNumber evidence="3">2.7.6.1</ecNumber>
    </recommendedName>
</protein>
<evidence type="ECO:0000256" key="6">
    <source>
        <dbReference type="ARBA" id="ARBA00022727"/>
    </source>
</evidence>
<dbReference type="GO" id="GO:0005524">
    <property type="term" value="F:ATP binding"/>
    <property type="evidence" value="ECO:0007669"/>
    <property type="project" value="UniProtKB-KW"/>
</dbReference>
<dbReference type="GO" id="GO:0004749">
    <property type="term" value="F:ribose phosphate diphosphokinase activity"/>
    <property type="evidence" value="ECO:0007669"/>
    <property type="project" value="UniProtKB-EC"/>
</dbReference>
<keyword evidence="6" id="KW-0545">Nucleotide biosynthesis</keyword>
<dbReference type="InterPro" id="IPR029099">
    <property type="entry name" value="Pribosyltran_N"/>
</dbReference>
<evidence type="ECO:0000259" key="12">
    <source>
        <dbReference type="Pfam" id="PF13793"/>
    </source>
</evidence>
<dbReference type="PANTHER" id="PTHR10210">
    <property type="entry name" value="RIBOSE-PHOSPHATE DIPHOSPHOKINASE FAMILY MEMBER"/>
    <property type="match status" value="1"/>
</dbReference>
<dbReference type="GO" id="GO:0005737">
    <property type="term" value="C:cytoplasm"/>
    <property type="evidence" value="ECO:0007669"/>
    <property type="project" value="TreeGrafter"/>
</dbReference>
<dbReference type="GO" id="GO:0006015">
    <property type="term" value="P:5-phosphoribose 1-diphosphate biosynthetic process"/>
    <property type="evidence" value="ECO:0007669"/>
    <property type="project" value="TreeGrafter"/>
</dbReference>
<dbReference type="Proteomes" id="UP000694414">
    <property type="component" value="Unplaced"/>
</dbReference>
<evidence type="ECO:0000256" key="9">
    <source>
        <dbReference type="ARBA" id="ARBA00022840"/>
    </source>
</evidence>
<dbReference type="GO" id="GO:0002189">
    <property type="term" value="C:ribose phosphate diphosphokinase complex"/>
    <property type="evidence" value="ECO:0007669"/>
    <property type="project" value="TreeGrafter"/>
</dbReference>
<dbReference type="Ensembl" id="ENSPSMT00000029571.1">
    <property type="protein sequence ID" value="ENSPSMP00000025525.1"/>
    <property type="gene ID" value="ENSPSMG00000017934.1"/>
</dbReference>
<evidence type="ECO:0000313" key="14">
    <source>
        <dbReference type="Proteomes" id="UP000694414"/>
    </source>
</evidence>
<evidence type="ECO:0000313" key="13">
    <source>
        <dbReference type="Ensembl" id="ENSPSMP00000025525.1"/>
    </source>
</evidence>
<keyword evidence="10" id="KW-0460">Magnesium</keyword>
<accession>A0A8C9ACI0</accession>
<keyword evidence="4" id="KW-0808">Transferase</keyword>
<organism evidence="13 14">
    <name type="scientific">Prolemur simus</name>
    <name type="common">Greater bamboo lemur</name>
    <name type="synonym">Hapalemur simus</name>
    <dbReference type="NCBI Taxonomy" id="1328070"/>
    <lineage>
        <taxon>Eukaryota</taxon>
        <taxon>Metazoa</taxon>
        <taxon>Chordata</taxon>
        <taxon>Craniata</taxon>
        <taxon>Vertebrata</taxon>
        <taxon>Euteleostomi</taxon>
        <taxon>Mammalia</taxon>
        <taxon>Eutheria</taxon>
        <taxon>Euarchontoglires</taxon>
        <taxon>Primates</taxon>
        <taxon>Strepsirrhini</taxon>
        <taxon>Lemuriformes</taxon>
        <taxon>Lemuridae</taxon>
        <taxon>Prolemur</taxon>
    </lineage>
</organism>
<dbReference type="GeneTree" id="ENSGT00950000182803"/>
<evidence type="ECO:0000256" key="7">
    <source>
        <dbReference type="ARBA" id="ARBA00022741"/>
    </source>
</evidence>
<dbReference type="GO" id="GO:0016301">
    <property type="term" value="F:kinase activity"/>
    <property type="evidence" value="ECO:0007669"/>
    <property type="project" value="UniProtKB-KW"/>
</dbReference>
<evidence type="ECO:0000256" key="4">
    <source>
        <dbReference type="ARBA" id="ARBA00022679"/>
    </source>
</evidence>
<dbReference type="EC" id="2.7.6.1" evidence="3"/>
<dbReference type="NCBIfam" id="TIGR01251">
    <property type="entry name" value="ribP_PPkin"/>
    <property type="match status" value="1"/>
</dbReference>
<reference evidence="13" key="1">
    <citation type="submission" date="2025-08" db="UniProtKB">
        <authorList>
            <consortium name="Ensembl"/>
        </authorList>
    </citation>
    <scope>IDENTIFICATION</scope>
</reference>
<dbReference type="Gene3D" id="3.40.50.2020">
    <property type="match status" value="1"/>
</dbReference>
<dbReference type="FunFam" id="3.40.50.2020:FF:000007">
    <property type="entry name" value="Ribose-phosphate pyrophosphokinase"/>
    <property type="match status" value="1"/>
</dbReference>
<evidence type="ECO:0000256" key="11">
    <source>
        <dbReference type="ARBA" id="ARBA00049535"/>
    </source>
</evidence>
<keyword evidence="5" id="KW-0479">Metal-binding</keyword>
<evidence type="ECO:0000256" key="3">
    <source>
        <dbReference type="ARBA" id="ARBA00013247"/>
    </source>
</evidence>
<keyword evidence="14" id="KW-1185">Reference proteome</keyword>
<keyword evidence="8" id="KW-0418">Kinase</keyword>
<dbReference type="SMART" id="SM01400">
    <property type="entry name" value="Pribosyltran_N"/>
    <property type="match status" value="1"/>
</dbReference>
<evidence type="ECO:0000256" key="1">
    <source>
        <dbReference type="ARBA" id="ARBA00001946"/>
    </source>
</evidence>
<dbReference type="Pfam" id="PF13793">
    <property type="entry name" value="Pribosyltran_N"/>
    <property type="match status" value="1"/>
</dbReference>
<sequence length="182" mass="20110">MPNIKIFSGSSNQDLSQKTADCLGLELGKVVTKKFGNQEICVEIGKNVHGEDVYIVQSGCGKINDNLMELLIMITTCKIVSASCVTAVIACFPSAWQDKRSKSRAPISDKLVANMPAMKGANHVITMNLRISQTHIFFDIPVDTVYAEPVVLKWIRENIFDLKSCKVMPSYLFLLLKVSLAI</sequence>
<comment type="cofactor">
    <cofactor evidence="1">
        <name>Mg(2+)</name>
        <dbReference type="ChEBI" id="CHEBI:18420"/>
    </cofactor>
</comment>
<reference evidence="13" key="2">
    <citation type="submission" date="2025-09" db="UniProtKB">
        <authorList>
            <consortium name="Ensembl"/>
        </authorList>
    </citation>
    <scope>IDENTIFICATION</scope>
</reference>
<dbReference type="InterPro" id="IPR005946">
    <property type="entry name" value="Rib-P_diPkinase"/>
</dbReference>
<dbReference type="GO" id="GO:0006164">
    <property type="term" value="P:purine nucleotide biosynthetic process"/>
    <property type="evidence" value="ECO:0007669"/>
    <property type="project" value="TreeGrafter"/>
</dbReference>
<evidence type="ECO:0000256" key="5">
    <source>
        <dbReference type="ARBA" id="ARBA00022723"/>
    </source>
</evidence>
<dbReference type="SUPFAM" id="SSF53271">
    <property type="entry name" value="PRTase-like"/>
    <property type="match status" value="1"/>
</dbReference>
<proteinExistence type="inferred from homology"/>
<evidence type="ECO:0000256" key="10">
    <source>
        <dbReference type="ARBA" id="ARBA00022842"/>
    </source>
</evidence>
<comment type="catalytic activity">
    <reaction evidence="11">
        <text>D-ribose 5-phosphate + ATP = 5-phospho-alpha-D-ribose 1-diphosphate + AMP + H(+)</text>
        <dbReference type="Rhea" id="RHEA:15609"/>
        <dbReference type="ChEBI" id="CHEBI:15378"/>
        <dbReference type="ChEBI" id="CHEBI:30616"/>
        <dbReference type="ChEBI" id="CHEBI:58017"/>
        <dbReference type="ChEBI" id="CHEBI:78346"/>
        <dbReference type="ChEBI" id="CHEBI:456215"/>
        <dbReference type="EC" id="2.7.6.1"/>
    </reaction>
</comment>
<feature type="domain" description="Ribose-phosphate pyrophosphokinase N-terminal" evidence="12">
    <location>
        <begin position="4"/>
        <end position="115"/>
    </location>
</feature>
<evidence type="ECO:0000256" key="8">
    <source>
        <dbReference type="ARBA" id="ARBA00022777"/>
    </source>
</evidence>